<dbReference type="RefSeq" id="WP_048201167.1">
    <property type="nucleotide sequence ID" value="NZ_CP009149.1"/>
</dbReference>
<dbReference type="NCBIfam" id="NF004931">
    <property type="entry name" value="PRK06287.1-2"/>
    <property type="match status" value="1"/>
</dbReference>
<dbReference type="HOGENOM" id="CLU_137910_1_0_2"/>
<dbReference type="InterPro" id="IPR025937">
    <property type="entry name" value="PDGLE_dom"/>
</dbReference>
<dbReference type="GO" id="GO:0005886">
    <property type="term" value="C:plasma membrane"/>
    <property type="evidence" value="ECO:0007669"/>
    <property type="project" value="UniProtKB-SubCell"/>
</dbReference>
<dbReference type="KEGG" id="mjh:JH146_0101"/>
<evidence type="ECO:0000256" key="3">
    <source>
        <dbReference type="ARBA" id="ARBA00022692"/>
    </source>
</evidence>
<evidence type="ECO:0000256" key="6">
    <source>
        <dbReference type="SAM" id="Phobius"/>
    </source>
</evidence>
<dbReference type="STRING" id="1301915.JH146_0101"/>
<evidence type="ECO:0000313" key="8">
    <source>
        <dbReference type="EMBL" id="AIJ04952.1"/>
    </source>
</evidence>
<evidence type="ECO:0000256" key="4">
    <source>
        <dbReference type="ARBA" id="ARBA00022989"/>
    </source>
</evidence>
<dbReference type="GeneID" id="24890692"/>
<proteinExistence type="predicted"/>
<reference evidence="8 9" key="1">
    <citation type="journal article" date="2015" name="Int. J. Syst. Evol. Microbiol.">
        <title>M ethanocaldococcus bathoardescens sp. nov., a hyperthermophilic methanogen isolated from a volcanically active deep-sea hydrothermal vent.</title>
        <authorList>
            <person name="Stewart L.C."/>
            <person name="Jung J.H."/>
            <person name="Kim Y.T."/>
            <person name="Kwon S.W."/>
            <person name="Park C.S."/>
            <person name="Holden J.F."/>
        </authorList>
    </citation>
    <scope>NUCLEOTIDE SEQUENCE [LARGE SCALE GENOMIC DNA]</scope>
    <source>
        <strain evidence="8 9">JH146</strain>
    </source>
</reference>
<feature type="transmembrane region" description="Helical" evidence="6">
    <location>
        <begin position="5"/>
        <end position="24"/>
    </location>
</feature>
<evidence type="ECO:0000256" key="2">
    <source>
        <dbReference type="ARBA" id="ARBA00022475"/>
    </source>
</evidence>
<keyword evidence="5 6" id="KW-0472">Membrane</keyword>
<gene>
    <name evidence="8" type="ORF">JH146_0101</name>
</gene>
<keyword evidence="2" id="KW-1003">Cell membrane</keyword>
<dbReference type="EMBL" id="CP009149">
    <property type="protein sequence ID" value="AIJ04952.1"/>
    <property type="molecule type" value="Genomic_DNA"/>
</dbReference>
<sequence length="105" mass="10914">MDNKILIGGLIVAIIIAILAPFLASSNPDGLESTAEKIINEDALHKNLQALGLEEEGTVAPSPMPDYSIEGMGKVGEVIAMIVGTLIMLALAYGVAIVLKKPSSN</sequence>
<feature type="transmembrane region" description="Helical" evidence="6">
    <location>
        <begin position="78"/>
        <end position="99"/>
    </location>
</feature>
<keyword evidence="4 6" id="KW-1133">Transmembrane helix</keyword>
<protein>
    <submittedName>
        <fullName evidence="8">Cobalt transport protein CbiN</fullName>
    </submittedName>
</protein>
<evidence type="ECO:0000256" key="1">
    <source>
        <dbReference type="ARBA" id="ARBA00004236"/>
    </source>
</evidence>
<dbReference type="AlphaFoldDB" id="A0A076LDT0"/>
<dbReference type="OrthoDB" id="142687at2157"/>
<keyword evidence="3 6" id="KW-0812">Transmembrane</keyword>
<dbReference type="Proteomes" id="UP000028781">
    <property type="component" value="Chromosome"/>
</dbReference>
<comment type="subcellular location">
    <subcellularLocation>
        <location evidence="1">Cell membrane</location>
    </subcellularLocation>
</comment>
<evidence type="ECO:0000313" key="9">
    <source>
        <dbReference type="Proteomes" id="UP000028781"/>
    </source>
</evidence>
<organism evidence="8 9">
    <name type="scientific">Methanocaldococcus bathoardescens</name>
    <dbReference type="NCBI Taxonomy" id="1301915"/>
    <lineage>
        <taxon>Archaea</taxon>
        <taxon>Methanobacteriati</taxon>
        <taxon>Methanobacteriota</taxon>
        <taxon>Methanomada group</taxon>
        <taxon>Methanococci</taxon>
        <taxon>Methanococcales</taxon>
        <taxon>Methanocaldococcaceae</taxon>
        <taxon>Methanocaldococcus</taxon>
    </lineage>
</organism>
<feature type="domain" description="PDGLE" evidence="7">
    <location>
        <begin position="4"/>
        <end position="101"/>
    </location>
</feature>
<dbReference type="Pfam" id="PF13190">
    <property type="entry name" value="PDGLE"/>
    <property type="match status" value="1"/>
</dbReference>
<keyword evidence="9" id="KW-1185">Reference proteome</keyword>
<accession>A0A076LDT0</accession>
<evidence type="ECO:0000256" key="5">
    <source>
        <dbReference type="ARBA" id="ARBA00023136"/>
    </source>
</evidence>
<evidence type="ECO:0000259" key="7">
    <source>
        <dbReference type="Pfam" id="PF13190"/>
    </source>
</evidence>
<name>A0A076LDT0_9EURY</name>